<gene>
    <name evidence="2" type="ORF">DLJ74_00505</name>
</gene>
<evidence type="ECO:0000313" key="2">
    <source>
        <dbReference type="EMBL" id="PWU70354.1"/>
    </source>
</evidence>
<dbReference type="EMBL" id="QGTD01000001">
    <property type="protein sequence ID" value="PWU70354.1"/>
    <property type="molecule type" value="Genomic_DNA"/>
</dbReference>
<dbReference type="RefSeq" id="WP_109982898.1">
    <property type="nucleotide sequence ID" value="NZ_QGTD01000001.1"/>
</dbReference>
<dbReference type="Proteomes" id="UP000245624">
    <property type="component" value="Unassembled WGS sequence"/>
</dbReference>
<reference evidence="2 3" key="1">
    <citation type="submission" date="2018-05" db="EMBL/GenBank/DDBJ databases">
        <title>Genomic analysis of Gracilibacillus dipsosauri DD1 reveals novel features of a salt-tolerant amylase.</title>
        <authorList>
            <person name="Deutch C.E."/>
            <person name="Yang S."/>
        </authorList>
    </citation>
    <scope>NUCLEOTIDE SEQUENCE [LARGE SCALE GENOMIC DNA]</scope>
    <source>
        <strain evidence="2 3">DD1</strain>
    </source>
</reference>
<dbReference type="OrthoDB" id="2454526at2"/>
<feature type="transmembrane region" description="Helical" evidence="1">
    <location>
        <begin position="50"/>
        <end position="67"/>
    </location>
</feature>
<organism evidence="2 3">
    <name type="scientific">Gracilibacillus dipsosauri</name>
    <dbReference type="NCBI Taxonomy" id="178340"/>
    <lineage>
        <taxon>Bacteria</taxon>
        <taxon>Bacillati</taxon>
        <taxon>Bacillota</taxon>
        <taxon>Bacilli</taxon>
        <taxon>Bacillales</taxon>
        <taxon>Bacillaceae</taxon>
        <taxon>Gracilibacillus</taxon>
    </lineage>
</organism>
<dbReference type="AlphaFoldDB" id="A0A317L4Y5"/>
<proteinExistence type="predicted"/>
<name>A0A317L4Y5_9BACI</name>
<comment type="caution">
    <text evidence="2">The sequence shown here is derived from an EMBL/GenBank/DDBJ whole genome shotgun (WGS) entry which is preliminary data.</text>
</comment>
<keyword evidence="3" id="KW-1185">Reference proteome</keyword>
<keyword evidence="1" id="KW-0472">Membrane</keyword>
<protein>
    <submittedName>
        <fullName evidence="2">Uncharacterized protein</fullName>
    </submittedName>
</protein>
<evidence type="ECO:0000313" key="3">
    <source>
        <dbReference type="Proteomes" id="UP000245624"/>
    </source>
</evidence>
<accession>A0A317L4Y5</accession>
<keyword evidence="1" id="KW-1133">Transmembrane helix</keyword>
<keyword evidence="1" id="KW-0812">Transmembrane</keyword>
<sequence length="72" mass="8207">MKKYIVFAVSFLIIYSLLQLISGMILTLWYTPYIANVRSLGVNSPQEIHLFQPIIIAFLSATIAYFIPAKLK</sequence>
<feature type="transmembrane region" description="Helical" evidence="1">
    <location>
        <begin position="7"/>
        <end position="30"/>
    </location>
</feature>
<evidence type="ECO:0000256" key="1">
    <source>
        <dbReference type="SAM" id="Phobius"/>
    </source>
</evidence>